<evidence type="ECO:0000256" key="1">
    <source>
        <dbReference type="ARBA" id="ARBA00001946"/>
    </source>
</evidence>
<feature type="domain" description="Polymerase nucleotidyl transferase" evidence="10">
    <location>
        <begin position="20"/>
        <end position="89"/>
    </location>
</feature>
<proteinExistence type="inferred from homology"/>
<evidence type="ECO:0000259" key="10">
    <source>
        <dbReference type="Pfam" id="PF01909"/>
    </source>
</evidence>
<reference evidence="11 12" key="1">
    <citation type="submission" date="2016-01" db="EMBL/GenBank/DDBJ databases">
        <title>Genome sequencing of Roseivirga echinicomitans KMM 6058.</title>
        <authorList>
            <person name="Selvaratnam C."/>
            <person name="Thevarajoo S."/>
            <person name="Goh K.M."/>
            <person name="Ee R."/>
            <person name="Chan K.-G."/>
            <person name="Chong C.S."/>
        </authorList>
    </citation>
    <scope>NUCLEOTIDE SEQUENCE [LARGE SCALE GENOMIC DNA]</scope>
    <source>
        <strain evidence="11 12">KMM 6058</strain>
    </source>
</reference>
<evidence type="ECO:0000256" key="6">
    <source>
        <dbReference type="ARBA" id="ARBA00022741"/>
    </source>
</evidence>
<keyword evidence="4" id="KW-0548">Nucleotidyltransferase</keyword>
<evidence type="ECO:0000256" key="5">
    <source>
        <dbReference type="ARBA" id="ARBA00022723"/>
    </source>
</evidence>
<keyword evidence="3 11" id="KW-0808">Transferase</keyword>
<gene>
    <name evidence="11" type="ORF">AWN68_00895</name>
</gene>
<keyword evidence="8" id="KW-0460">Magnesium</keyword>
<evidence type="ECO:0000256" key="8">
    <source>
        <dbReference type="ARBA" id="ARBA00022842"/>
    </source>
</evidence>
<dbReference type="GO" id="GO:0005524">
    <property type="term" value="F:ATP binding"/>
    <property type="evidence" value="ECO:0007669"/>
    <property type="project" value="UniProtKB-KW"/>
</dbReference>
<evidence type="ECO:0000256" key="3">
    <source>
        <dbReference type="ARBA" id="ARBA00022679"/>
    </source>
</evidence>
<dbReference type="STRING" id="296218.AWN68_00895"/>
<organism evidence="11 12">
    <name type="scientific">Roseivirga echinicomitans</name>
    <dbReference type="NCBI Taxonomy" id="296218"/>
    <lineage>
        <taxon>Bacteria</taxon>
        <taxon>Pseudomonadati</taxon>
        <taxon>Bacteroidota</taxon>
        <taxon>Cytophagia</taxon>
        <taxon>Cytophagales</taxon>
        <taxon>Roseivirgaceae</taxon>
        <taxon>Roseivirga</taxon>
    </lineage>
</organism>
<dbReference type="PANTHER" id="PTHR33571:SF14">
    <property type="entry name" value="PROTEIN ADENYLYLTRANSFERASE MJ0435-RELATED"/>
    <property type="match status" value="1"/>
</dbReference>
<dbReference type="Gene3D" id="3.30.460.10">
    <property type="entry name" value="Beta Polymerase, domain 2"/>
    <property type="match status" value="1"/>
</dbReference>
<dbReference type="RefSeq" id="WP_068410142.1">
    <property type="nucleotide sequence ID" value="NZ_LRDB01000001.1"/>
</dbReference>
<name>A0A150XXS2_9BACT</name>
<evidence type="ECO:0000256" key="7">
    <source>
        <dbReference type="ARBA" id="ARBA00022840"/>
    </source>
</evidence>
<dbReference type="PANTHER" id="PTHR33571">
    <property type="entry name" value="SSL8005 PROTEIN"/>
    <property type="match status" value="1"/>
</dbReference>
<dbReference type="Pfam" id="PF01909">
    <property type="entry name" value="NTP_transf_2"/>
    <property type="match status" value="1"/>
</dbReference>
<protein>
    <submittedName>
        <fullName evidence="11">Nucleotidyltransferase</fullName>
    </submittedName>
</protein>
<dbReference type="InterPro" id="IPR002934">
    <property type="entry name" value="Polymerase_NTP_transf_dom"/>
</dbReference>
<keyword evidence="12" id="KW-1185">Reference proteome</keyword>
<dbReference type="GO" id="GO:0046872">
    <property type="term" value="F:metal ion binding"/>
    <property type="evidence" value="ECO:0007669"/>
    <property type="project" value="UniProtKB-KW"/>
</dbReference>
<accession>A0A150XXS2</accession>
<evidence type="ECO:0000313" key="11">
    <source>
        <dbReference type="EMBL" id="KYG83395.1"/>
    </source>
</evidence>
<dbReference type="EMBL" id="LRDB01000001">
    <property type="protein sequence ID" value="KYG83395.1"/>
    <property type="molecule type" value="Genomic_DNA"/>
</dbReference>
<dbReference type="CDD" id="cd05403">
    <property type="entry name" value="NT_KNTase_like"/>
    <property type="match status" value="1"/>
</dbReference>
<evidence type="ECO:0000313" key="12">
    <source>
        <dbReference type="Proteomes" id="UP000075615"/>
    </source>
</evidence>
<keyword evidence="6" id="KW-0547">Nucleotide-binding</keyword>
<evidence type="ECO:0000256" key="9">
    <source>
        <dbReference type="ARBA" id="ARBA00038276"/>
    </source>
</evidence>
<dbReference type="GO" id="GO:0016779">
    <property type="term" value="F:nucleotidyltransferase activity"/>
    <property type="evidence" value="ECO:0007669"/>
    <property type="project" value="UniProtKB-KW"/>
</dbReference>
<comment type="caution">
    <text evidence="11">The sequence shown here is derived from an EMBL/GenBank/DDBJ whole genome shotgun (WGS) entry which is preliminary data.</text>
</comment>
<keyword evidence="2" id="KW-1277">Toxin-antitoxin system</keyword>
<dbReference type="InterPro" id="IPR052038">
    <property type="entry name" value="Type-VII_TA_antitoxin"/>
</dbReference>
<dbReference type="OrthoDB" id="9809668at2"/>
<dbReference type="Proteomes" id="UP000075615">
    <property type="component" value="Unassembled WGS sequence"/>
</dbReference>
<dbReference type="InterPro" id="IPR043519">
    <property type="entry name" value="NT_sf"/>
</dbReference>
<evidence type="ECO:0000256" key="2">
    <source>
        <dbReference type="ARBA" id="ARBA00022649"/>
    </source>
</evidence>
<comment type="cofactor">
    <cofactor evidence="1">
        <name>Mg(2+)</name>
        <dbReference type="ChEBI" id="CHEBI:18420"/>
    </cofactor>
</comment>
<dbReference type="SUPFAM" id="SSF81301">
    <property type="entry name" value="Nucleotidyltransferase"/>
    <property type="match status" value="1"/>
</dbReference>
<evidence type="ECO:0000256" key="4">
    <source>
        <dbReference type="ARBA" id="ARBA00022695"/>
    </source>
</evidence>
<dbReference type="AlphaFoldDB" id="A0A150XXS2"/>
<keyword evidence="5" id="KW-0479">Metal-binding</keyword>
<sequence length="96" mass="11078">MKSLTEIKAALAERKTLLFKKYPIQSLAIFGSFARNEQNDHSDLDLVVEFNDKIGSDFILLAEELESYLGFKVDLVSRKGIKDRYFQKIKSDLIYV</sequence>
<comment type="similarity">
    <text evidence="9">Belongs to the MntA antitoxin family.</text>
</comment>
<keyword evidence="7" id="KW-0067">ATP-binding</keyword>